<dbReference type="Proteomes" id="UP000623842">
    <property type="component" value="Unassembled WGS sequence"/>
</dbReference>
<accession>A0A919EHP8</accession>
<evidence type="ECO:0000313" key="2">
    <source>
        <dbReference type="Proteomes" id="UP000623842"/>
    </source>
</evidence>
<name>A0A919EHP8_9GAMM</name>
<dbReference type="EMBL" id="BNCK01000001">
    <property type="protein sequence ID" value="GHF80996.1"/>
    <property type="molecule type" value="Genomic_DNA"/>
</dbReference>
<gene>
    <name evidence="1" type="ORF">GCM10017161_05400</name>
</gene>
<organism evidence="1 2">
    <name type="scientific">Thalassotalea marina</name>
    <dbReference type="NCBI Taxonomy" id="1673741"/>
    <lineage>
        <taxon>Bacteria</taxon>
        <taxon>Pseudomonadati</taxon>
        <taxon>Pseudomonadota</taxon>
        <taxon>Gammaproteobacteria</taxon>
        <taxon>Alteromonadales</taxon>
        <taxon>Colwelliaceae</taxon>
        <taxon>Thalassotalea</taxon>
    </lineage>
</organism>
<keyword evidence="2" id="KW-1185">Reference proteome</keyword>
<comment type="caution">
    <text evidence="1">The sequence shown here is derived from an EMBL/GenBank/DDBJ whole genome shotgun (WGS) entry which is preliminary data.</text>
</comment>
<reference evidence="1" key="1">
    <citation type="journal article" date="2014" name="Int. J. Syst. Evol. Microbiol.">
        <title>Complete genome sequence of Corynebacterium casei LMG S-19264T (=DSM 44701T), isolated from a smear-ripened cheese.</title>
        <authorList>
            <consortium name="US DOE Joint Genome Institute (JGI-PGF)"/>
            <person name="Walter F."/>
            <person name="Albersmeier A."/>
            <person name="Kalinowski J."/>
            <person name="Ruckert C."/>
        </authorList>
    </citation>
    <scope>NUCLEOTIDE SEQUENCE</scope>
    <source>
        <strain evidence="1">KCTC 42731</strain>
    </source>
</reference>
<sequence>MANKEAMTQHMKQISQATDYGRHAVVMMDGAGCHTFDIAKPFDNVTLIKLPRTPQS</sequence>
<dbReference type="AlphaFoldDB" id="A0A919EHP8"/>
<evidence type="ECO:0000313" key="1">
    <source>
        <dbReference type="EMBL" id="GHF80996.1"/>
    </source>
</evidence>
<reference evidence="1" key="2">
    <citation type="submission" date="2020-09" db="EMBL/GenBank/DDBJ databases">
        <authorList>
            <person name="Sun Q."/>
            <person name="Kim S."/>
        </authorList>
    </citation>
    <scope>NUCLEOTIDE SEQUENCE</scope>
    <source>
        <strain evidence="1">KCTC 42731</strain>
    </source>
</reference>
<protein>
    <submittedName>
        <fullName evidence="1">Uncharacterized protein</fullName>
    </submittedName>
</protein>
<proteinExistence type="predicted"/>